<keyword evidence="5" id="KW-1185">Reference proteome</keyword>
<accession>A0A1L9TSY3</accession>
<evidence type="ECO:0000256" key="2">
    <source>
        <dbReference type="SAM" id="MobiDB-lite"/>
    </source>
</evidence>
<dbReference type="Proteomes" id="UP000184356">
    <property type="component" value="Unassembled WGS sequence"/>
</dbReference>
<dbReference type="AlphaFoldDB" id="A0A1L9TSY3"/>
<feature type="region of interest" description="Disordered" evidence="2">
    <location>
        <begin position="222"/>
        <end position="246"/>
    </location>
</feature>
<evidence type="ECO:0000259" key="3">
    <source>
        <dbReference type="Pfam" id="PF17111"/>
    </source>
</evidence>
<feature type="coiled-coil region" evidence="1">
    <location>
        <begin position="260"/>
        <end position="287"/>
    </location>
</feature>
<feature type="region of interest" description="Disordered" evidence="2">
    <location>
        <begin position="383"/>
        <end position="424"/>
    </location>
</feature>
<dbReference type="InterPro" id="IPR031348">
    <property type="entry name" value="PigL_N"/>
</dbReference>
<evidence type="ECO:0000313" key="4">
    <source>
        <dbReference type="EMBL" id="OJJ62485.1"/>
    </source>
</evidence>
<evidence type="ECO:0000313" key="5">
    <source>
        <dbReference type="Proteomes" id="UP000184356"/>
    </source>
</evidence>
<evidence type="ECO:0000256" key="1">
    <source>
        <dbReference type="SAM" id="Coils"/>
    </source>
</evidence>
<dbReference type="VEuPathDB" id="FungiDB:ASPSYDRAFT_86171"/>
<feature type="coiled-coil region" evidence="1">
    <location>
        <begin position="32"/>
        <end position="66"/>
    </location>
</feature>
<dbReference type="STRING" id="1036612.A0A1L9TSY3"/>
<keyword evidence="1" id="KW-0175">Coiled coil</keyword>
<dbReference type="RefSeq" id="XP_040706291.1">
    <property type="nucleotide sequence ID" value="XM_040851615.1"/>
</dbReference>
<organism evidence="4 5">
    <name type="scientific">Aspergillus sydowii CBS 593.65</name>
    <dbReference type="NCBI Taxonomy" id="1036612"/>
    <lineage>
        <taxon>Eukaryota</taxon>
        <taxon>Fungi</taxon>
        <taxon>Dikarya</taxon>
        <taxon>Ascomycota</taxon>
        <taxon>Pezizomycotina</taxon>
        <taxon>Eurotiomycetes</taxon>
        <taxon>Eurotiomycetidae</taxon>
        <taxon>Eurotiales</taxon>
        <taxon>Aspergillaceae</taxon>
        <taxon>Aspergillus</taxon>
        <taxon>Aspergillus subgen. Nidulantes</taxon>
    </lineage>
</organism>
<dbReference type="GeneID" id="63767688"/>
<feature type="domain" description="Azaphilone pigments biosynthesis cluster protein L N-terminal" evidence="3">
    <location>
        <begin position="2"/>
        <end position="209"/>
    </location>
</feature>
<dbReference type="OrthoDB" id="5068804at2759"/>
<protein>
    <recommendedName>
        <fullName evidence="3">Azaphilone pigments biosynthesis cluster protein L N-terminal domain-containing protein</fullName>
    </recommendedName>
</protein>
<reference evidence="5" key="1">
    <citation type="journal article" date="2017" name="Genome Biol.">
        <title>Comparative genomics reveals high biological diversity and specific adaptations in the industrially and medically important fungal genus Aspergillus.</title>
        <authorList>
            <person name="de Vries R.P."/>
            <person name="Riley R."/>
            <person name="Wiebenga A."/>
            <person name="Aguilar-Osorio G."/>
            <person name="Amillis S."/>
            <person name="Uchima C.A."/>
            <person name="Anderluh G."/>
            <person name="Asadollahi M."/>
            <person name="Askin M."/>
            <person name="Barry K."/>
            <person name="Battaglia E."/>
            <person name="Bayram O."/>
            <person name="Benocci T."/>
            <person name="Braus-Stromeyer S.A."/>
            <person name="Caldana C."/>
            <person name="Canovas D."/>
            <person name="Cerqueira G.C."/>
            <person name="Chen F."/>
            <person name="Chen W."/>
            <person name="Choi C."/>
            <person name="Clum A."/>
            <person name="Dos Santos R.A."/>
            <person name="Damasio A.R."/>
            <person name="Diallinas G."/>
            <person name="Emri T."/>
            <person name="Fekete E."/>
            <person name="Flipphi M."/>
            <person name="Freyberg S."/>
            <person name="Gallo A."/>
            <person name="Gournas C."/>
            <person name="Habgood R."/>
            <person name="Hainaut M."/>
            <person name="Harispe M.L."/>
            <person name="Henrissat B."/>
            <person name="Hilden K.S."/>
            <person name="Hope R."/>
            <person name="Hossain A."/>
            <person name="Karabika E."/>
            <person name="Karaffa L."/>
            <person name="Karanyi Z."/>
            <person name="Krasevec N."/>
            <person name="Kuo A."/>
            <person name="Kusch H."/>
            <person name="LaButti K."/>
            <person name="Lagendijk E.L."/>
            <person name="Lapidus A."/>
            <person name="Levasseur A."/>
            <person name="Lindquist E."/>
            <person name="Lipzen A."/>
            <person name="Logrieco A.F."/>
            <person name="MacCabe A."/>
            <person name="Maekelae M.R."/>
            <person name="Malavazi I."/>
            <person name="Melin P."/>
            <person name="Meyer V."/>
            <person name="Mielnichuk N."/>
            <person name="Miskei M."/>
            <person name="Molnar A.P."/>
            <person name="Mule G."/>
            <person name="Ngan C.Y."/>
            <person name="Orejas M."/>
            <person name="Orosz E."/>
            <person name="Ouedraogo J.P."/>
            <person name="Overkamp K.M."/>
            <person name="Park H.-S."/>
            <person name="Perrone G."/>
            <person name="Piumi F."/>
            <person name="Punt P.J."/>
            <person name="Ram A.F."/>
            <person name="Ramon A."/>
            <person name="Rauscher S."/>
            <person name="Record E."/>
            <person name="Riano-Pachon D.M."/>
            <person name="Robert V."/>
            <person name="Roehrig J."/>
            <person name="Ruller R."/>
            <person name="Salamov A."/>
            <person name="Salih N.S."/>
            <person name="Samson R.A."/>
            <person name="Sandor E."/>
            <person name="Sanguinetti M."/>
            <person name="Schuetze T."/>
            <person name="Sepcic K."/>
            <person name="Shelest E."/>
            <person name="Sherlock G."/>
            <person name="Sophianopoulou V."/>
            <person name="Squina F.M."/>
            <person name="Sun H."/>
            <person name="Susca A."/>
            <person name="Todd R.B."/>
            <person name="Tsang A."/>
            <person name="Unkles S.E."/>
            <person name="van de Wiele N."/>
            <person name="van Rossen-Uffink D."/>
            <person name="Oliveira J.V."/>
            <person name="Vesth T.C."/>
            <person name="Visser J."/>
            <person name="Yu J.-H."/>
            <person name="Zhou M."/>
            <person name="Andersen M.R."/>
            <person name="Archer D.B."/>
            <person name="Baker S.E."/>
            <person name="Benoit I."/>
            <person name="Brakhage A.A."/>
            <person name="Braus G.H."/>
            <person name="Fischer R."/>
            <person name="Frisvad J.C."/>
            <person name="Goldman G.H."/>
            <person name="Houbraken J."/>
            <person name="Oakley B."/>
            <person name="Pocsi I."/>
            <person name="Scazzocchio C."/>
            <person name="Seiboth B."/>
            <person name="vanKuyk P.A."/>
            <person name="Wortman J."/>
            <person name="Dyer P.S."/>
            <person name="Grigoriev I.V."/>
        </authorList>
    </citation>
    <scope>NUCLEOTIDE SEQUENCE [LARGE SCALE GENOMIC DNA]</scope>
    <source>
        <strain evidence="5">CBS 593.65</strain>
    </source>
</reference>
<sequence>MADPLSVATGVVALAGVALQAGKALLQTIESFRNSKRAARELRDEVEALLQTLEVLRNVVKAYEAELSGLKLPLQRCAVACKELGELISQCVKHSDGERTSLRDWTKLQYLGDDISNYKNVLANYKATINIALAGATFQSIAVTREMLQSYKDMIHETTSDLEDRLSEIEQKRTTSYSSEELATTINHEELRQIEEEKQSTTDCLQICKQVSGYIEQYQLKREDTTEEPGGSSPHENTKTANPTSSISRQIAQGYLNTCLQNMNAASARLQQRLNQLEANLQSNGNRAMSNQITDDLQKIMEEKETITQCLNICADASSLSESSRVNVFEDVASLDDSQQVLVSTIGDLLNAKRINTGMRSLQVLGQMSDDTLQHLSLRHDRQGDNVVNMNGKEGADFQSRHGTGRPLWNEKSGQKSGSFRSAP</sequence>
<gene>
    <name evidence="4" type="ORF">ASPSYDRAFT_86171</name>
</gene>
<name>A0A1L9TSY3_9EURO</name>
<dbReference type="Pfam" id="PF17111">
    <property type="entry name" value="PigL_N"/>
    <property type="match status" value="1"/>
</dbReference>
<dbReference type="EMBL" id="KV878583">
    <property type="protein sequence ID" value="OJJ62485.1"/>
    <property type="molecule type" value="Genomic_DNA"/>
</dbReference>
<proteinExistence type="predicted"/>
<feature type="compositionally biased region" description="Polar residues" evidence="2">
    <location>
        <begin position="415"/>
        <end position="424"/>
    </location>
</feature>